<dbReference type="OrthoDB" id="9796770at2"/>
<accession>A0A5N0A191</accession>
<organism evidence="4 5">
    <name type="scientific">Bifidobacterium tissieri</name>
    <dbReference type="NCBI Taxonomy" id="1630162"/>
    <lineage>
        <taxon>Bacteria</taxon>
        <taxon>Bacillati</taxon>
        <taxon>Actinomycetota</taxon>
        <taxon>Actinomycetes</taxon>
        <taxon>Bifidobacteriales</taxon>
        <taxon>Bifidobacteriaceae</taxon>
        <taxon>Bifidobacterium</taxon>
    </lineage>
</organism>
<comment type="similarity">
    <text evidence="1">Belongs to the peptidase S33 family.</text>
</comment>
<feature type="domain" description="AB hydrolase-1" evidence="3">
    <location>
        <begin position="51"/>
        <end position="191"/>
    </location>
</feature>
<evidence type="ECO:0000256" key="1">
    <source>
        <dbReference type="ARBA" id="ARBA00010088"/>
    </source>
</evidence>
<comment type="caution">
    <text evidence="4">The sequence shown here is derived from an EMBL/GenBank/DDBJ whole genome shotgun (WGS) entry which is preliminary data.</text>
</comment>
<gene>
    <name evidence="4" type="ORF">EMO89_03215</name>
</gene>
<dbReference type="PRINTS" id="PR00793">
    <property type="entry name" value="PROAMNOPTASE"/>
</dbReference>
<dbReference type="EMBL" id="RZUI01000003">
    <property type="protein sequence ID" value="KAA8831072.1"/>
    <property type="molecule type" value="Genomic_DNA"/>
</dbReference>
<dbReference type="Pfam" id="PF00561">
    <property type="entry name" value="Abhydrolase_1"/>
    <property type="match status" value="1"/>
</dbReference>
<evidence type="ECO:0000256" key="2">
    <source>
        <dbReference type="ARBA" id="ARBA00022801"/>
    </source>
</evidence>
<evidence type="ECO:0000313" key="4">
    <source>
        <dbReference type="EMBL" id="KAA8831072.1"/>
    </source>
</evidence>
<dbReference type="GO" id="GO:0006508">
    <property type="term" value="P:proteolysis"/>
    <property type="evidence" value="ECO:0007669"/>
    <property type="project" value="InterPro"/>
</dbReference>
<dbReference type="RefSeq" id="WP_150380928.1">
    <property type="nucleotide sequence ID" value="NZ_RZUI01000003.1"/>
</dbReference>
<dbReference type="InterPro" id="IPR051601">
    <property type="entry name" value="Serine_prot/Carboxylest_S33"/>
</dbReference>
<dbReference type="Gene3D" id="3.40.50.1820">
    <property type="entry name" value="alpha/beta hydrolase"/>
    <property type="match status" value="1"/>
</dbReference>
<name>A0A5N0A191_9BIFI</name>
<dbReference type="GO" id="GO:0004177">
    <property type="term" value="F:aminopeptidase activity"/>
    <property type="evidence" value="ECO:0007669"/>
    <property type="project" value="UniProtKB-EC"/>
</dbReference>
<reference evidence="4 5" key="1">
    <citation type="journal article" date="2019" name="Syst. Appl. Microbiol.">
        <title>Characterization of Bifidobacterium species in feaces of the Egyptian fruit bat: Description of B. vespertilionis sp. nov. and B. rousetti sp. nov.</title>
        <authorList>
            <person name="Modesto M."/>
            <person name="Satti M."/>
            <person name="Watanabe K."/>
            <person name="Puglisi E."/>
            <person name="Morelli L."/>
            <person name="Huang C.-H."/>
            <person name="Liou J.-S."/>
            <person name="Miyashita M."/>
            <person name="Tamura T."/>
            <person name="Saito S."/>
            <person name="Mori K."/>
            <person name="Huang L."/>
            <person name="Sciavilla P."/>
            <person name="Sandri C."/>
            <person name="Spiezio C."/>
            <person name="Vitali F."/>
            <person name="Cavalieri D."/>
            <person name="Perpetuini G."/>
            <person name="Tofalo R."/>
            <person name="Bonetti A."/>
            <person name="Arita M."/>
            <person name="Mattarelli P."/>
        </authorList>
    </citation>
    <scope>NUCLEOTIDE SEQUENCE [LARGE SCALE GENOMIC DNA]</scope>
    <source>
        <strain evidence="4 5">RST7</strain>
    </source>
</reference>
<dbReference type="PANTHER" id="PTHR43248">
    <property type="entry name" value="2-SUCCINYL-6-HYDROXY-2,4-CYCLOHEXADIENE-1-CARBOXYLATE SYNTHASE"/>
    <property type="match status" value="1"/>
</dbReference>
<protein>
    <submittedName>
        <fullName evidence="4">Alpha/beta fold hydrolase</fullName>
    </submittedName>
</protein>
<keyword evidence="2 4" id="KW-0378">Hydrolase</keyword>
<dbReference type="SUPFAM" id="SSF53474">
    <property type="entry name" value="alpha/beta-Hydrolases"/>
    <property type="match status" value="1"/>
</dbReference>
<dbReference type="InterPro" id="IPR002410">
    <property type="entry name" value="Peptidase_S33"/>
</dbReference>
<sequence length="436" mass="49369">MTDSAGYFVPGFWVRDHTIEVPLDWNDESKGTITLFYREITAPDKRDEDLPLLLHLQGGPGGKGQRPMPGDAWLGEAVRRYRVIMPDQRGTGKSTPVDGHMVEALGSAEAGAEYLSHFLADSIVRDFEYLRTYRFGSRRWTTIGQSYGGFLTLTYLSLYPQALGACMTMGGIPGVPPDADDVYRHTYPRAALKSRLYYERYPQDERIVADVADYLDSHDVRLPNGDPFSVRRLQSVGSVFGMGTGFDRIHWLFDEAFTPDGRLADTFLYQVLNSTSNAGSPLYWTLQEFIYGNAHSGPMDWAAERELPNHPEFDTDARPLVFFGEMTFRWMFREISCLKPFLPAVELLMQRDEWPVIYRPDVLAANEVPLQSLVYFDDLYVDSGIQLRTLSHIGNAKAWVTNEYQHDGITHAGVFTHLDDLIMERGGAIGREANHD</sequence>
<dbReference type="AlphaFoldDB" id="A0A5N0A191"/>
<dbReference type="Proteomes" id="UP000412028">
    <property type="component" value="Unassembled WGS sequence"/>
</dbReference>
<evidence type="ECO:0000259" key="3">
    <source>
        <dbReference type="Pfam" id="PF00561"/>
    </source>
</evidence>
<proteinExistence type="inferred from homology"/>
<dbReference type="PANTHER" id="PTHR43248:SF2">
    <property type="entry name" value="PROLYL AMINOPEPTIDASE"/>
    <property type="match status" value="1"/>
</dbReference>
<evidence type="ECO:0000313" key="5">
    <source>
        <dbReference type="Proteomes" id="UP000412028"/>
    </source>
</evidence>
<dbReference type="InterPro" id="IPR000073">
    <property type="entry name" value="AB_hydrolase_1"/>
</dbReference>
<dbReference type="InterPro" id="IPR029058">
    <property type="entry name" value="AB_hydrolase_fold"/>
</dbReference>